<keyword evidence="1" id="KW-0732">Signal</keyword>
<reference evidence="2 3" key="1">
    <citation type="submission" date="2019-03" db="EMBL/GenBank/DDBJ databases">
        <title>Comparative insights into the high quality Complete genome sequence of highly metal resistant Cupriavidus metallidurans strain BS1 isolated from a gold-copper mine.</title>
        <authorList>
            <person name="Mazhar H.S."/>
            <person name="Rensing C."/>
        </authorList>
    </citation>
    <scope>NUCLEOTIDE SEQUENCE [LARGE SCALE GENOMIC DNA]</scope>
    <source>
        <strain evidence="2 3">BS1</strain>
    </source>
</reference>
<dbReference type="AlphaFoldDB" id="A0A482J0Q2"/>
<dbReference type="OrthoDB" id="5786382at2"/>
<sequence>MRLHRRAVLAMSTAILAWPFAQAIAGPPVAEASATAVAAASSDTGAATVVAGAAASVTAVTPDAAPKLNIFGTTANAVASSKLDDVRGGAELVVNDMRLNGTVGGNAAINTLSGSNYVSDGSFANAAGLPTVIQNSGNNVLIQNATILNVQFK</sequence>
<evidence type="ECO:0000313" key="2">
    <source>
        <dbReference type="EMBL" id="QBP13716.1"/>
    </source>
</evidence>
<name>A0A482J0Q2_9BURK</name>
<protein>
    <submittedName>
        <fullName evidence="2">Uncharacterized protein</fullName>
    </submittedName>
</protein>
<feature type="chain" id="PRO_5019722106" evidence="1">
    <location>
        <begin position="24"/>
        <end position="153"/>
    </location>
</feature>
<accession>A0A482J0Q2</accession>
<dbReference type="RefSeq" id="WP_017511548.1">
    <property type="nucleotide sequence ID" value="NZ_CP037901.1"/>
</dbReference>
<gene>
    <name evidence="2" type="ORF">DDF84_029485</name>
</gene>
<feature type="signal peptide" evidence="1">
    <location>
        <begin position="1"/>
        <end position="23"/>
    </location>
</feature>
<dbReference type="Proteomes" id="UP000253772">
    <property type="component" value="Chromosome c2"/>
</dbReference>
<evidence type="ECO:0000313" key="3">
    <source>
        <dbReference type="Proteomes" id="UP000253772"/>
    </source>
</evidence>
<dbReference type="EMBL" id="CP037901">
    <property type="protein sequence ID" value="QBP13716.1"/>
    <property type="molecule type" value="Genomic_DNA"/>
</dbReference>
<organism evidence="2 3">
    <name type="scientific">Cupriavidus metallidurans</name>
    <dbReference type="NCBI Taxonomy" id="119219"/>
    <lineage>
        <taxon>Bacteria</taxon>
        <taxon>Pseudomonadati</taxon>
        <taxon>Pseudomonadota</taxon>
        <taxon>Betaproteobacteria</taxon>
        <taxon>Burkholderiales</taxon>
        <taxon>Burkholderiaceae</taxon>
        <taxon>Cupriavidus</taxon>
    </lineage>
</organism>
<proteinExistence type="predicted"/>
<evidence type="ECO:0000256" key="1">
    <source>
        <dbReference type="SAM" id="SignalP"/>
    </source>
</evidence>